<proteinExistence type="predicted"/>
<dbReference type="InterPro" id="IPR050509">
    <property type="entry name" value="CoA-transferase_III"/>
</dbReference>
<evidence type="ECO:0008006" key="4">
    <source>
        <dbReference type="Google" id="ProtNLM"/>
    </source>
</evidence>
<dbReference type="GO" id="GO:0016740">
    <property type="term" value="F:transferase activity"/>
    <property type="evidence" value="ECO:0007669"/>
    <property type="project" value="UniProtKB-KW"/>
</dbReference>
<feature type="non-terminal residue" evidence="3">
    <location>
        <position position="1"/>
    </location>
</feature>
<feature type="region of interest" description="Disordered" evidence="2">
    <location>
        <begin position="54"/>
        <end position="78"/>
    </location>
</feature>
<protein>
    <recommendedName>
        <fullName evidence="4">CoA transferase</fullName>
    </recommendedName>
</protein>
<reference evidence="3" key="1">
    <citation type="submission" date="2018-05" db="EMBL/GenBank/DDBJ databases">
        <authorList>
            <person name="Lanie J.A."/>
            <person name="Ng W.-L."/>
            <person name="Kazmierczak K.M."/>
            <person name="Andrzejewski T.M."/>
            <person name="Davidsen T.M."/>
            <person name="Wayne K.J."/>
            <person name="Tettelin H."/>
            <person name="Glass J.I."/>
            <person name="Rusch D."/>
            <person name="Podicherti R."/>
            <person name="Tsui H.-C.T."/>
            <person name="Winkler M.E."/>
        </authorList>
    </citation>
    <scope>NUCLEOTIDE SEQUENCE</scope>
</reference>
<keyword evidence="1" id="KW-0808">Transferase</keyword>
<dbReference type="Pfam" id="PF02515">
    <property type="entry name" value="CoA_transf_3"/>
    <property type="match status" value="1"/>
</dbReference>
<evidence type="ECO:0000313" key="3">
    <source>
        <dbReference type="EMBL" id="SVC05955.1"/>
    </source>
</evidence>
<dbReference type="PANTHER" id="PTHR48228:SF6">
    <property type="entry name" value="L-CARNITINE COA-TRANSFERASE"/>
    <property type="match status" value="1"/>
</dbReference>
<sequence length="297" mass="32795">VSKEKISSISGFPLEGVRALELSEIWAGPFCGSLLADMGAEIIKVESVQRIARGSVNPPKGSGAYPNGDPGERPWNRQSNFNAINRNKKGITLDLKTNAGVETFLDLTSNADIIFCNYARSVMEGFGLGYEELKKTKPDVIFMLMPGYGNTGPYRDYKSMGMAIDAISGHSFLRGYPDLDHSTNSLVHHPDAAAAVNAVFALTTALIYRGKTGRGQFIDMSQAESFMTHMGEVFLEYQIRSKPRERQGNRTLQYAPQGVYQCKGEDNWIAISVVTEEHWKSFTRCIPSSNLGDEKFS</sequence>
<dbReference type="InterPro" id="IPR023606">
    <property type="entry name" value="CoA-Trfase_III_dom_1_sf"/>
</dbReference>
<dbReference type="InterPro" id="IPR044855">
    <property type="entry name" value="CoA-Trfase_III_dom3_sf"/>
</dbReference>
<dbReference type="PANTHER" id="PTHR48228">
    <property type="entry name" value="SUCCINYL-COA--D-CITRAMALATE COA-TRANSFERASE"/>
    <property type="match status" value="1"/>
</dbReference>
<organism evidence="3">
    <name type="scientific">marine metagenome</name>
    <dbReference type="NCBI Taxonomy" id="408172"/>
    <lineage>
        <taxon>unclassified sequences</taxon>
        <taxon>metagenomes</taxon>
        <taxon>ecological metagenomes</taxon>
    </lineage>
</organism>
<accession>A0A382J320</accession>
<dbReference type="Gene3D" id="3.30.1540.10">
    <property type="entry name" value="formyl-coa transferase, domain 3"/>
    <property type="match status" value="1"/>
</dbReference>
<feature type="non-terminal residue" evidence="3">
    <location>
        <position position="297"/>
    </location>
</feature>
<dbReference type="Gene3D" id="3.40.50.10540">
    <property type="entry name" value="Crotonobetainyl-coa:carnitine coa-transferase, domain 1"/>
    <property type="match status" value="1"/>
</dbReference>
<dbReference type="EMBL" id="UINC01071219">
    <property type="protein sequence ID" value="SVC05955.1"/>
    <property type="molecule type" value="Genomic_DNA"/>
</dbReference>
<dbReference type="AlphaFoldDB" id="A0A382J320"/>
<dbReference type="InterPro" id="IPR003673">
    <property type="entry name" value="CoA-Trfase_fam_III"/>
</dbReference>
<evidence type="ECO:0000256" key="2">
    <source>
        <dbReference type="SAM" id="MobiDB-lite"/>
    </source>
</evidence>
<evidence type="ECO:0000256" key="1">
    <source>
        <dbReference type="ARBA" id="ARBA00022679"/>
    </source>
</evidence>
<gene>
    <name evidence="3" type="ORF">METZ01_LOCUS258809</name>
</gene>
<name>A0A382J320_9ZZZZ</name>
<dbReference type="SUPFAM" id="SSF89796">
    <property type="entry name" value="CoA-transferase family III (CaiB/BaiF)"/>
    <property type="match status" value="1"/>
</dbReference>